<evidence type="ECO:0000313" key="2">
    <source>
        <dbReference type="EMBL" id="WGS64356.1"/>
    </source>
</evidence>
<feature type="transmembrane region" description="Helical" evidence="1">
    <location>
        <begin position="104"/>
        <end position="130"/>
    </location>
</feature>
<keyword evidence="3" id="KW-1185">Reference proteome</keyword>
<keyword evidence="1" id="KW-0812">Transmembrane</keyword>
<dbReference type="EMBL" id="CP069362">
    <property type="protein sequence ID" value="WGS64356.1"/>
    <property type="molecule type" value="Genomic_DNA"/>
</dbReference>
<accession>A0ABY8PNY2</accession>
<evidence type="ECO:0000313" key="3">
    <source>
        <dbReference type="Proteomes" id="UP001232493"/>
    </source>
</evidence>
<reference evidence="2 3" key="1">
    <citation type="submission" date="2021-02" db="EMBL/GenBank/DDBJ databases">
        <title>Characterization of Marinitoga sp. nov. str. BP5-C20A.</title>
        <authorList>
            <person name="Erauso G."/>
            <person name="Postec A."/>
        </authorList>
    </citation>
    <scope>NUCLEOTIDE SEQUENCE [LARGE SCALE GENOMIC DNA]</scope>
    <source>
        <strain evidence="2 3">BP5-C20A</strain>
    </source>
</reference>
<gene>
    <name evidence="2" type="ORF">JRV97_08240</name>
</gene>
<dbReference type="Proteomes" id="UP001232493">
    <property type="component" value="Chromosome"/>
</dbReference>
<keyword evidence="1" id="KW-1133">Transmembrane helix</keyword>
<evidence type="ECO:0008006" key="4">
    <source>
        <dbReference type="Google" id="ProtNLM"/>
    </source>
</evidence>
<sequence>MGIFLAELELRISNMKRYKFNSIFSILFLYLIFAGLYGGLSNIGGNVGEYFRENNASFLFGYIFVMIILSGIGGVSGDITTYAKIGVLEQLFLSYLPFSISLMISNLINILFQVILIFIIMFLSMITFSISINLSIMHLIVLFLALLQAYGIGLVMGGLAIVFKKITSFVGIFQFILYPLAFAKINEPYIWFLPINPGVKLLKDITANALNNINLSYFIINSIIYFIIGLIFFDICINFSRKNGTIGIY</sequence>
<feature type="transmembrane region" description="Helical" evidence="1">
    <location>
        <begin position="215"/>
        <end position="233"/>
    </location>
</feature>
<dbReference type="RefSeq" id="WP_280997943.1">
    <property type="nucleotide sequence ID" value="NZ_CP069362.1"/>
</dbReference>
<protein>
    <recommendedName>
        <fullName evidence="4">ABC-2 type transporter</fullName>
    </recommendedName>
</protein>
<feature type="transmembrane region" description="Helical" evidence="1">
    <location>
        <begin position="136"/>
        <end position="163"/>
    </location>
</feature>
<feature type="transmembrane region" description="Helical" evidence="1">
    <location>
        <begin position="175"/>
        <end position="195"/>
    </location>
</feature>
<feature type="transmembrane region" description="Helical" evidence="1">
    <location>
        <begin position="60"/>
        <end position="83"/>
    </location>
</feature>
<organism evidence="2 3">
    <name type="scientific">Marinitoga aeolica</name>
    <dbReference type="NCBI Taxonomy" id="2809031"/>
    <lineage>
        <taxon>Bacteria</taxon>
        <taxon>Thermotogati</taxon>
        <taxon>Thermotogota</taxon>
        <taxon>Thermotogae</taxon>
        <taxon>Petrotogales</taxon>
        <taxon>Petrotogaceae</taxon>
        <taxon>Marinitoga</taxon>
    </lineage>
</organism>
<proteinExistence type="predicted"/>
<keyword evidence="1" id="KW-0472">Membrane</keyword>
<feature type="transmembrane region" description="Helical" evidence="1">
    <location>
        <begin position="20"/>
        <end position="40"/>
    </location>
</feature>
<evidence type="ECO:0000256" key="1">
    <source>
        <dbReference type="SAM" id="Phobius"/>
    </source>
</evidence>
<name>A0ABY8PNY2_9BACT</name>